<name>A0A8S9XQH5_APOLU</name>
<dbReference type="EMBL" id="WIXP02000005">
    <property type="protein sequence ID" value="KAF6211270.1"/>
    <property type="molecule type" value="Genomic_DNA"/>
</dbReference>
<dbReference type="AlphaFoldDB" id="A0A8S9XQH5"/>
<organism evidence="1 2">
    <name type="scientific">Apolygus lucorum</name>
    <name type="common">Small green plant bug</name>
    <name type="synonym">Lygocoris lucorum</name>
    <dbReference type="NCBI Taxonomy" id="248454"/>
    <lineage>
        <taxon>Eukaryota</taxon>
        <taxon>Metazoa</taxon>
        <taxon>Ecdysozoa</taxon>
        <taxon>Arthropoda</taxon>
        <taxon>Hexapoda</taxon>
        <taxon>Insecta</taxon>
        <taxon>Pterygota</taxon>
        <taxon>Neoptera</taxon>
        <taxon>Paraneoptera</taxon>
        <taxon>Hemiptera</taxon>
        <taxon>Heteroptera</taxon>
        <taxon>Panheteroptera</taxon>
        <taxon>Cimicomorpha</taxon>
        <taxon>Miridae</taxon>
        <taxon>Mirini</taxon>
        <taxon>Apolygus</taxon>
    </lineage>
</organism>
<evidence type="ECO:0000313" key="2">
    <source>
        <dbReference type="Proteomes" id="UP000466442"/>
    </source>
</evidence>
<protein>
    <submittedName>
        <fullName evidence="1">Uncharacterized protein</fullName>
    </submittedName>
</protein>
<proteinExistence type="predicted"/>
<evidence type="ECO:0000313" key="1">
    <source>
        <dbReference type="EMBL" id="KAF6211270.1"/>
    </source>
</evidence>
<gene>
    <name evidence="1" type="ORF">GE061_014387</name>
</gene>
<dbReference type="OrthoDB" id="6628261at2759"/>
<keyword evidence="2" id="KW-1185">Reference proteome</keyword>
<reference evidence="1" key="1">
    <citation type="journal article" date="2021" name="Mol. Ecol. Resour.">
        <title>Apolygus lucorum genome provides insights into omnivorousness and mesophyll feeding.</title>
        <authorList>
            <person name="Liu Y."/>
            <person name="Liu H."/>
            <person name="Wang H."/>
            <person name="Huang T."/>
            <person name="Liu B."/>
            <person name="Yang B."/>
            <person name="Yin L."/>
            <person name="Li B."/>
            <person name="Zhang Y."/>
            <person name="Zhang S."/>
            <person name="Jiang F."/>
            <person name="Zhang X."/>
            <person name="Ren Y."/>
            <person name="Wang B."/>
            <person name="Wang S."/>
            <person name="Lu Y."/>
            <person name="Wu K."/>
            <person name="Fan W."/>
            <person name="Wang G."/>
        </authorList>
    </citation>
    <scope>NUCLEOTIDE SEQUENCE</scope>
    <source>
        <strain evidence="1">12Hb</strain>
    </source>
</reference>
<comment type="caution">
    <text evidence="1">The sequence shown here is derived from an EMBL/GenBank/DDBJ whole genome shotgun (WGS) entry which is preliminary data.</text>
</comment>
<accession>A0A8S9XQH5</accession>
<dbReference type="Proteomes" id="UP000466442">
    <property type="component" value="Linkage Group LG5"/>
</dbReference>
<sequence length="176" mass="20777">MDRKLRSLSQDGNTDNQWEECKESVKIVADEVLGLQPAIVKKSWFDEECETITALKNEARKLTLQRRHTRSSEDAYKALRRQEKRVHRRKKRQQKCQELQAIEELRSQNDIRKLYNLVNRLRKPFKPQPILVALWGQDDRNTFYQQAPALQNTGFWISSDCTRETVPATVNSENTY</sequence>